<gene>
    <name evidence="7" type="ORF">C1752_03939</name>
</gene>
<evidence type="ECO:0000256" key="1">
    <source>
        <dbReference type="ARBA" id="ARBA00004141"/>
    </source>
</evidence>
<protein>
    <recommendedName>
        <fullName evidence="6">GDT1 family protein</fullName>
    </recommendedName>
</protein>
<name>A0A2W1JN69_9CYAN</name>
<comment type="caution">
    <text evidence="7">The sequence shown here is derived from an EMBL/GenBank/DDBJ whole genome shotgun (WGS) entry which is preliminary data.</text>
</comment>
<comment type="caution">
    <text evidence="6">Lacks conserved residue(s) required for the propagation of feature annotation.</text>
</comment>
<reference evidence="7 8" key="1">
    <citation type="journal article" date="2018" name="Sci. Rep.">
        <title>A novel species of the marine cyanobacterium Acaryochloris with a unique pigment content and lifestyle.</title>
        <authorList>
            <person name="Partensky F."/>
            <person name="Six C."/>
            <person name="Ratin M."/>
            <person name="Garczarek L."/>
            <person name="Vaulot D."/>
            <person name="Probert I."/>
            <person name="Calteau A."/>
            <person name="Gourvil P."/>
            <person name="Marie D."/>
            <person name="Grebert T."/>
            <person name="Bouchier C."/>
            <person name="Le Panse S."/>
            <person name="Gachenot M."/>
            <person name="Rodriguez F."/>
            <person name="Garrido J.L."/>
        </authorList>
    </citation>
    <scope>NUCLEOTIDE SEQUENCE [LARGE SCALE GENOMIC DNA]</scope>
    <source>
        <strain evidence="7 8">RCC1774</strain>
    </source>
</reference>
<evidence type="ECO:0000256" key="4">
    <source>
        <dbReference type="ARBA" id="ARBA00022989"/>
    </source>
</evidence>
<proteinExistence type="inferred from homology"/>
<dbReference type="InterPro" id="IPR001727">
    <property type="entry name" value="GDT1-like"/>
</dbReference>
<feature type="transmembrane region" description="Helical" evidence="6">
    <location>
        <begin position="82"/>
        <end position="101"/>
    </location>
</feature>
<dbReference type="OrthoDB" id="9801356at2"/>
<comment type="similarity">
    <text evidence="2 6">Belongs to the GDT1 family.</text>
</comment>
<dbReference type="AlphaFoldDB" id="A0A2W1JN69"/>
<feature type="transmembrane region" description="Helical" evidence="6">
    <location>
        <begin position="51"/>
        <end position="75"/>
    </location>
</feature>
<dbReference type="GO" id="GO:0016020">
    <property type="term" value="C:membrane"/>
    <property type="evidence" value="ECO:0007669"/>
    <property type="project" value="UniProtKB-SubCell"/>
</dbReference>
<keyword evidence="5 6" id="KW-0472">Membrane</keyword>
<evidence type="ECO:0000313" key="8">
    <source>
        <dbReference type="Proteomes" id="UP000248857"/>
    </source>
</evidence>
<keyword evidence="8" id="KW-1185">Reference proteome</keyword>
<dbReference type="Proteomes" id="UP000248857">
    <property type="component" value="Unassembled WGS sequence"/>
</dbReference>
<organism evidence="7 8">
    <name type="scientific">Acaryochloris thomasi RCC1774</name>
    <dbReference type="NCBI Taxonomy" id="1764569"/>
    <lineage>
        <taxon>Bacteria</taxon>
        <taxon>Bacillati</taxon>
        <taxon>Cyanobacteriota</taxon>
        <taxon>Cyanophyceae</taxon>
        <taxon>Acaryochloridales</taxon>
        <taxon>Acaryochloridaceae</taxon>
        <taxon>Acaryochloris</taxon>
        <taxon>Acaryochloris thomasi</taxon>
    </lineage>
</organism>
<evidence type="ECO:0000256" key="3">
    <source>
        <dbReference type="ARBA" id="ARBA00022692"/>
    </source>
</evidence>
<comment type="subcellular location">
    <subcellularLocation>
        <location evidence="1 6">Membrane</location>
        <topology evidence="1 6">Multi-pass membrane protein</topology>
    </subcellularLocation>
</comment>
<keyword evidence="3 6" id="KW-0812">Transmembrane</keyword>
<sequence length="106" mass="11281">MLAEAVESGDKDPKSFGREFLMAFGTIFLAELGDKTQLSTLLITAESQSPWIVFAGAAAALITTSLLGVVIGRWLARYLSPAALKTATGASLLFIAVLLIWDTVHL</sequence>
<keyword evidence="4 6" id="KW-1133">Transmembrane helix</keyword>
<dbReference type="PANTHER" id="PTHR12608">
    <property type="entry name" value="TRANSMEMBRANE PROTEIN HTP-1 RELATED"/>
    <property type="match status" value="1"/>
</dbReference>
<dbReference type="EMBL" id="PQWO01000011">
    <property type="protein sequence ID" value="PZD72352.1"/>
    <property type="molecule type" value="Genomic_DNA"/>
</dbReference>
<dbReference type="Pfam" id="PF01169">
    <property type="entry name" value="GDT1"/>
    <property type="match status" value="1"/>
</dbReference>
<accession>A0A2W1JN69</accession>
<dbReference type="GO" id="GO:0046873">
    <property type="term" value="F:metal ion transmembrane transporter activity"/>
    <property type="evidence" value="ECO:0007669"/>
    <property type="project" value="InterPro"/>
</dbReference>
<evidence type="ECO:0000256" key="5">
    <source>
        <dbReference type="ARBA" id="ARBA00023136"/>
    </source>
</evidence>
<dbReference type="RefSeq" id="WP_110987321.1">
    <property type="nucleotide sequence ID" value="NZ_CAWNWM010000011.1"/>
</dbReference>
<evidence type="ECO:0000256" key="6">
    <source>
        <dbReference type="RuleBase" id="RU365102"/>
    </source>
</evidence>
<evidence type="ECO:0000313" key="7">
    <source>
        <dbReference type="EMBL" id="PZD72352.1"/>
    </source>
</evidence>
<evidence type="ECO:0000256" key="2">
    <source>
        <dbReference type="ARBA" id="ARBA00009190"/>
    </source>
</evidence>
<dbReference type="PANTHER" id="PTHR12608:SF1">
    <property type="entry name" value="TRANSMEMBRANE PROTEIN 165"/>
    <property type="match status" value="1"/>
</dbReference>